<dbReference type="InterPro" id="IPR001057">
    <property type="entry name" value="Glu/AcGlu_kinase"/>
</dbReference>
<evidence type="ECO:0000256" key="5">
    <source>
        <dbReference type="ARBA" id="ARBA00022741"/>
    </source>
</evidence>
<dbReference type="EC" id="2.7.2.8" evidence="9"/>
<evidence type="ECO:0000256" key="1">
    <source>
        <dbReference type="ARBA" id="ARBA00004828"/>
    </source>
</evidence>
<keyword evidence="3 9" id="KW-0028">Amino-acid biosynthesis</keyword>
<evidence type="ECO:0000256" key="6">
    <source>
        <dbReference type="ARBA" id="ARBA00022777"/>
    </source>
</evidence>
<dbReference type="CDD" id="cd04250">
    <property type="entry name" value="AAK_NAGK-C"/>
    <property type="match status" value="1"/>
</dbReference>
<dbReference type="NCBIfam" id="TIGR00761">
    <property type="entry name" value="argB"/>
    <property type="match status" value="1"/>
</dbReference>
<dbReference type="InterPro" id="IPR041727">
    <property type="entry name" value="NAGK-C"/>
</dbReference>
<dbReference type="Pfam" id="PF00696">
    <property type="entry name" value="AA_kinase"/>
    <property type="match status" value="1"/>
</dbReference>
<gene>
    <name evidence="9" type="primary">argB</name>
    <name evidence="11" type="ORF">BO222_03390</name>
</gene>
<keyword evidence="9" id="KW-0963">Cytoplasm</keyword>
<feature type="binding site" evidence="9">
    <location>
        <position position="179"/>
    </location>
    <ligand>
        <name>substrate</name>
    </ligand>
</feature>
<dbReference type="RefSeq" id="WP_075818348.1">
    <property type="nucleotide sequence ID" value="NZ_CAJUTZ010000002.1"/>
</dbReference>
<dbReference type="FunFam" id="3.40.1160.10:FF:000004">
    <property type="entry name" value="Acetylglutamate kinase"/>
    <property type="match status" value="1"/>
</dbReference>
<feature type="site" description="Transition state stabilizer" evidence="9">
    <location>
        <position position="28"/>
    </location>
</feature>
<evidence type="ECO:0000313" key="11">
    <source>
        <dbReference type="EMBL" id="OLU41397.1"/>
    </source>
</evidence>
<comment type="caution">
    <text evidence="11">The sequence shown here is derived from an EMBL/GenBank/DDBJ whole genome shotgun (WGS) entry which is preliminary data.</text>
</comment>
<name>A0A1U7NHL4_9FIRM</name>
<dbReference type="OrthoDB" id="9803155at2"/>
<keyword evidence="6 9" id="KW-0418">Kinase</keyword>
<comment type="subcellular location">
    <subcellularLocation>
        <location evidence="9">Cytoplasm</location>
    </subcellularLocation>
</comment>
<evidence type="ECO:0000256" key="9">
    <source>
        <dbReference type="HAMAP-Rule" id="MF_00082"/>
    </source>
</evidence>
<protein>
    <recommendedName>
        <fullName evidence="9">Acetylglutamate kinase</fullName>
        <ecNumber evidence="9">2.7.2.8</ecNumber>
    </recommendedName>
    <alternativeName>
        <fullName evidence="9">N-acetyl-L-glutamate 5-phosphotransferase</fullName>
    </alternativeName>
    <alternativeName>
        <fullName evidence="9">NAG kinase</fullName>
        <shortName evidence="9">NAGK</shortName>
    </alternativeName>
</protein>
<dbReference type="GO" id="GO:0005524">
    <property type="term" value="F:ATP binding"/>
    <property type="evidence" value="ECO:0007669"/>
    <property type="project" value="UniProtKB-UniRule"/>
</dbReference>
<comment type="similarity">
    <text evidence="9">Belongs to the acetylglutamate kinase family. ArgB subfamily.</text>
</comment>
<dbReference type="GO" id="GO:0042450">
    <property type="term" value="P:L-arginine biosynthetic process via ornithine"/>
    <property type="evidence" value="ECO:0007669"/>
    <property type="project" value="UniProtKB-UniRule"/>
</dbReference>
<organism evidence="11 12">
    <name type="scientific">Ileibacterium valens</name>
    <dbReference type="NCBI Taxonomy" id="1862668"/>
    <lineage>
        <taxon>Bacteria</taxon>
        <taxon>Bacillati</taxon>
        <taxon>Bacillota</taxon>
        <taxon>Erysipelotrichia</taxon>
        <taxon>Erysipelotrichales</taxon>
        <taxon>Erysipelotrichaceae</taxon>
        <taxon>Ileibacterium</taxon>
    </lineage>
</organism>
<dbReference type="GeneID" id="82202266"/>
<evidence type="ECO:0000256" key="4">
    <source>
        <dbReference type="ARBA" id="ARBA00022679"/>
    </source>
</evidence>
<dbReference type="PIRSF" id="PIRSF000728">
    <property type="entry name" value="NAGK"/>
    <property type="match status" value="1"/>
</dbReference>
<keyword evidence="7 9" id="KW-0067">ATP-binding</keyword>
<proteinExistence type="inferred from homology"/>
<dbReference type="PANTHER" id="PTHR23342">
    <property type="entry name" value="N-ACETYLGLUTAMATE SYNTHASE"/>
    <property type="match status" value="1"/>
</dbReference>
<feature type="binding site" evidence="9">
    <location>
        <begin position="63"/>
        <end position="64"/>
    </location>
    <ligand>
        <name>substrate</name>
    </ligand>
</feature>
<keyword evidence="4 9" id="KW-0808">Transferase</keyword>
<dbReference type="EMBL" id="MPJW01000086">
    <property type="protein sequence ID" value="OLU41397.1"/>
    <property type="molecule type" value="Genomic_DNA"/>
</dbReference>
<dbReference type="Proteomes" id="UP000186341">
    <property type="component" value="Unassembled WGS sequence"/>
</dbReference>
<evidence type="ECO:0000256" key="8">
    <source>
        <dbReference type="ARBA" id="ARBA00048141"/>
    </source>
</evidence>
<dbReference type="AlphaFoldDB" id="A0A1U7NHL4"/>
<evidence type="ECO:0000256" key="2">
    <source>
        <dbReference type="ARBA" id="ARBA00022571"/>
    </source>
</evidence>
<comment type="catalytic activity">
    <reaction evidence="8 9">
        <text>N-acetyl-L-glutamate + ATP = N-acetyl-L-glutamyl 5-phosphate + ADP</text>
        <dbReference type="Rhea" id="RHEA:14629"/>
        <dbReference type="ChEBI" id="CHEBI:30616"/>
        <dbReference type="ChEBI" id="CHEBI:44337"/>
        <dbReference type="ChEBI" id="CHEBI:57936"/>
        <dbReference type="ChEBI" id="CHEBI:456216"/>
        <dbReference type="EC" id="2.7.2.8"/>
    </reaction>
</comment>
<feature type="site" description="Transition state stabilizer" evidence="9">
    <location>
        <position position="242"/>
    </location>
</feature>
<sequence>MRPEERAAILIEGLPYIKEYAGKTVVVKYGGNAMIDEKLKQAVIEDVLLLHLVGIHVILVHGGGPDISRMLKETGRPTHFVKGLRYTDENVMEIVQMTLCGKINKDLAAMLDGKGIGLSGLDGNLFMAVPHTDQEGTDYGQVGDIVHVNPEIVFRLIEDGYIPVISSVARGAEDDRSYNINADLAASKIAAALKAKKMILLTDVKGLMRDPADESTLIESLKVSQVPALINEGVISGGMIPKVECCVEAVRQGVQSVSIQDGRIPHSILMELLSDAGIGTMFS</sequence>
<feature type="binding site" evidence="9">
    <location>
        <position position="85"/>
    </location>
    <ligand>
        <name>substrate</name>
    </ligand>
</feature>
<dbReference type="SUPFAM" id="SSF53633">
    <property type="entry name" value="Carbamate kinase-like"/>
    <property type="match status" value="1"/>
</dbReference>
<comment type="function">
    <text evidence="9">Catalyzes the ATP-dependent phosphorylation of N-acetyl-L-glutamate.</text>
</comment>
<dbReference type="GO" id="GO:0003991">
    <property type="term" value="F:acetylglutamate kinase activity"/>
    <property type="evidence" value="ECO:0007669"/>
    <property type="project" value="UniProtKB-UniRule"/>
</dbReference>
<dbReference type="InterPro" id="IPR004662">
    <property type="entry name" value="AcgluKinase_fam"/>
</dbReference>
<keyword evidence="12" id="KW-1185">Reference proteome</keyword>
<evidence type="ECO:0000256" key="7">
    <source>
        <dbReference type="ARBA" id="ARBA00022840"/>
    </source>
</evidence>
<evidence type="ECO:0000256" key="3">
    <source>
        <dbReference type="ARBA" id="ARBA00022605"/>
    </source>
</evidence>
<dbReference type="InterPro" id="IPR036393">
    <property type="entry name" value="AceGlu_kinase-like_sf"/>
</dbReference>
<dbReference type="HAMAP" id="MF_00082">
    <property type="entry name" value="ArgB"/>
    <property type="match status" value="1"/>
</dbReference>
<dbReference type="PANTHER" id="PTHR23342:SF0">
    <property type="entry name" value="N-ACETYLGLUTAMATE SYNTHASE, MITOCHONDRIAL"/>
    <property type="match status" value="1"/>
</dbReference>
<dbReference type="InterPro" id="IPR037528">
    <property type="entry name" value="ArgB"/>
</dbReference>
<dbReference type="PRINTS" id="PR00474">
    <property type="entry name" value="GLU5KINASE"/>
</dbReference>
<accession>A0A1U7NHL4</accession>
<evidence type="ECO:0000259" key="10">
    <source>
        <dbReference type="Pfam" id="PF00696"/>
    </source>
</evidence>
<keyword evidence="5 9" id="KW-0547">Nucleotide-binding</keyword>
<reference evidence="11 12" key="1">
    <citation type="submission" date="2016-11" db="EMBL/GenBank/DDBJ databases">
        <title>Description of two novel members of the family Erysipelotrichaceae: Ileibacterium lipovorans gen. nov., sp. nov. and Dubosiella newyorkensis, gen. nov., sp. nov.</title>
        <authorList>
            <person name="Cox L.M."/>
            <person name="Sohn J."/>
            <person name="Tyrrell K.L."/>
            <person name="Citron D.M."/>
            <person name="Lawson P.A."/>
            <person name="Patel N.B."/>
            <person name="Iizumi T."/>
            <person name="Perez-Perez G.I."/>
            <person name="Goldstein E.J."/>
            <person name="Blaser M.J."/>
        </authorList>
    </citation>
    <scope>NUCLEOTIDE SEQUENCE [LARGE SCALE GENOMIC DNA]</scope>
    <source>
        <strain evidence="11 12">NYU-BL-A3</strain>
    </source>
</reference>
<dbReference type="UniPathway" id="UPA00068">
    <property type="reaction ID" value="UER00107"/>
</dbReference>
<dbReference type="GO" id="GO:0005737">
    <property type="term" value="C:cytoplasm"/>
    <property type="evidence" value="ECO:0007669"/>
    <property type="project" value="UniProtKB-SubCell"/>
</dbReference>
<keyword evidence="2 9" id="KW-0055">Arginine biosynthesis</keyword>
<dbReference type="Gene3D" id="3.40.1160.10">
    <property type="entry name" value="Acetylglutamate kinase-like"/>
    <property type="match status" value="1"/>
</dbReference>
<comment type="pathway">
    <text evidence="1 9">Amino-acid biosynthesis; L-arginine biosynthesis; N(2)-acetyl-L-ornithine from L-glutamate: step 2/4.</text>
</comment>
<evidence type="ECO:0000313" key="12">
    <source>
        <dbReference type="Proteomes" id="UP000186341"/>
    </source>
</evidence>
<feature type="domain" description="Aspartate/glutamate/uridylate kinase" evidence="10">
    <location>
        <begin position="23"/>
        <end position="259"/>
    </location>
</feature>
<dbReference type="InterPro" id="IPR001048">
    <property type="entry name" value="Asp/Glu/Uridylate_kinase"/>
</dbReference>